<name>A0A6J5PHN2_9CAUD</name>
<reference evidence="2" key="1">
    <citation type="submission" date="2020-04" db="EMBL/GenBank/DDBJ databases">
        <authorList>
            <person name="Chiriac C."/>
            <person name="Salcher M."/>
            <person name="Ghai R."/>
            <person name="Kavagutti S V."/>
        </authorList>
    </citation>
    <scope>NUCLEOTIDE SEQUENCE</scope>
</reference>
<protein>
    <submittedName>
        <fullName evidence="2">D-alanyl-D-alanine carboxypeptidase</fullName>
    </submittedName>
</protein>
<keyword evidence="2" id="KW-0121">Carboxypeptidase</keyword>
<keyword evidence="2" id="KW-0645">Protease</keyword>
<dbReference type="CDD" id="cd14845">
    <property type="entry name" value="L-Ala-D-Glu_peptidase_like"/>
    <property type="match status" value="1"/>
</dbReference>
<proteinExistence type="predicted"/>
<keyword evidence="2" id="KW-0378">Hydrolase</keyword>
<dbReference type="SUPFAM" id="SSF55166">
    <property type="entry name" value="Hedgehog/DD-peptidase"/>
    <property type="match status" value="1"/>
</dbReference>
<dbReference type="GO" id="GO:0004180">
    <property type="term" value="F:carboxypeptidase activity"/>
    <property type="evidence" value="ECO:0007669"/>
    <property type="project" value="UniProtKB-KW"/>
</dbReference>
<dbReference type="InterPro" id="IPR009045">
    <property type="entry name" value="Zn_M74/Hedgehog-like"/>
</dbReference>
<evidence type="ECO:0000313" key="2">
    <source>
        <dbReference type="EMBL" id="CAB4168675.1"/>
    </source>
</evidence>
<sequence>MTYKLGARSLKNLVGVHPDMVRVVTRAIEISSQDFSAIEGLRTKERQRDLYAQGRTKPGNIVTWTLNSPHLAGPDGFGRAVDLLPAPADWNTPSKFDAIGAAMFQASKELKIPIRWGADWDKDGNPRERGETDSPHFELA</sequence>
<dbReference type="EMBL" id="LR796832">
    <property type="protein sequence ID" value="CAB4168675.1"/>
    <property type="molecule type" value="Genomic_DNA"/>
</dbReference>
<accession>A0A6J5PHN2</accession>
<organism evidence="2">
    <name type="scientific">uncultured Caudovirales phage</name>
    <dbReference type="NCBI Taxonomy" id="2100421"/>
    <lineage>
        <taxon>Viruses</taxon>
        <taxon>Duplodnaviria</taxon>
        <taxon>Heunggongvirae</taxon>
        <taxon>Uroviricota</taxon>
        <taxon>Caudoviricetes</taxon>
        <taxon>Peduoviridae</taxon>
        <taxon>Maltschvirus</taxon>
        <taxon>Maltschvirus maltsch</taxon>
    </lineage>
</organism>
<dbReference type="Gene3D" id="3.30.1380.10">
    <property type="match status" value="1"/>
</dbReference>
<feature type="region of interest" description="Disordered" evidence="1">
    <location>
        <begin position="117"/>
        <end position="140"/>
    </location>
</feature>
<gene>
    <name evidence="2" type="ORF">UFOVP580_10</name>
</gene>
<evidence type="ECO:0000256" key="1">
    <source>
        <dbReference type="SAM" id="MobiDB-lite"/>
    </source>
</evidence>